<evidence type="ECO:0000256" key="1">
    <source>
        <dbReference type="SAM" id="MobiDB-lite"/>
    </source>
</evidence>
<dbReference type="Proteomes" id="UP001595829">
    <property type="component" value="Unassembled WGS sequence"/>
</dbReference>
<evidence type="ECO:0000313" key="4">
    <source>
        <dbReference type="Proteomes" id="UP001595829"/>
    </source>
</evidence>
<feature type="transmembrane region" description="Helical" evidence="2">
    <location>
        <begin position="75"/>
        <end position="94"/>
    </location>
</feature>
<keyword evidence="4" id="KW-1185">Reference proteome</keyword>
<dbReference type="RefSeq" id="WP_380840301.1">
    <property type="nucleotide sequence ID" value="NZ_JBHMCZ010000005.1"/>
</dbReference>
<evidence type="ECO:0000313" key="3">
    <source>
        <dbReference type="EMBL" id="MFC5022297.1"/>
    </source>
</evidence>
<feature type="compositionally biased region" description="Low complexity" evidence="1">
    <location>
        <begin position="1"/>
        <end position="13"/>
    </location>
</feature>
<name>A0ABV9XFD4_9ACTN</name>
<proteinExistence type="predicted"/>
<dbReference type="EMBL" id="JBHSJD010000006">
    <property type="protein sequence ID" value="MFC5022297.1"/>
    <property type="molecule type" value="Genomic_DNA"/>
</dbReference>
<feature type="transmembrane region" description="Helical" evidence="2">
    <location>
        <begin position="100"/>
        <end position="117"/>
    </location>
</feature>
<gene>
    <name evidence="3" type="ORF">ACFPM3_09145</name>
</gene>
<keyword evidence="2" id="KW-0472">Membrane</keyword>
<feature type="transmembrane region" description="Helical" evidence="2">
    <location>
        <begin position="184"/>
        <end position="202"/>
    </location>
</feature>
<feature type="region of interest" description="Disordered" evidence="1">
    <location>
        <begin position="1"/>
        <end position="32"/>
    </location>
</feature>
<protein>
    <submittedName>
        <fullName evidence="3">Uncharacterized protein</fullName>
    </submittedName>
</protein>
<evidence type="ECO:0000256" key="2">
    <source>
        <dbReference type="SAM" id="Phobius"/>
    </source>
</evidence>
<organism evidence="3 4">
    <name type="scientific">Streptomyces coeruleoprunus</name>
    <dbReference type="NCBI Taxonomy" id="285563"/>
    <lineage>
        <taxon>Bacteria</taxon>
        <taxon>Bacillati</taxon>
        <taxon>Actinomycetota</taxon>
        <taxon>Actinomycetes</taxon>
        <taxon>Kitasatosporales</taxon>
        <taxon>Streptomycetaceae</taxon>
        <taxon>Streptomyces</taxon>
    </lineage>
</organism>
<reference evidence="4" key="1">
    <citation type="journal article" date="2019" name="Int. J. Syst. Evol. Microbiol.">
        <title>The Global Catalogue of Microorganisms (GCM) 10K type strain sequencing project: providing services to taxonomists for standard genome sequencing and annotation.</title>
        <authorList>
            <consortium name="The Broad Institute Genomics Platform"/>
            <consortium name="The Broad Institute Genome Sequencing Center for Infectious Disease"/>
            <person name="Wu L."/>
            <person name="Ma J."/>
        </authorList>
    </citation>
    <scope>NUCLEOTIDE SEQUENCE [LARGE SCALE GENOMIC DNA]</scope>
    <source>
        <strain evidence="4">CGMCC 4.1648</strain>
    </source>
</reference>
<feature type="transmembrane region" description="Helical" evidence="2">
    <location>
        <begin position="129"/>
        <end position="148"/>
    </location>
</feature>
<accession>A0ABV9XFD4</accession>
<keyword evidence="2" id="KW-1133">Transmembrane helix</keyword>
<feature type="compositionally biased region" description="Low complexity" evidence="1">
    <location>
        <begin position="19"/>
        <end position="32"/>
    </location>
</feature>
<comment type="caution">
    <text evidence="3">The sequence shown here is derived from an EMBL/GenBank/DDBJ whole genome shotgun (WGS) entry which is preliminary data.</text>
</comment>
<keyword evidence="2" id="KW-0812">Transmembrane</keyword>
<sequence>MTTGSTPATPVDRTPADPAPADTAPAAPASVDPASVLPAPFAAAPVHRTPVDPALAVPDGSHGPRTRRASGVLRLLAHRWPTWLALALVVATFGDGAPSRTFLAGLLAVMPLFYLGFGALRGELRRPRVLALQAAGLVAFAAAALAALAVDRAAGHYVLAAGWLAHAVWDFFHHRAGRVVPRAWSEWCCVVDLFGAAAIFLLA</sequence>